<feature type="signal peptide" evidence="1">
    <location>
        <begin position="1"/>
        <end position="22"/>
    </location>
</feature>
<evidence type="ECO:0000313" key="4">
    <source>
        <dbReference type="Proteomes" id="UP000787625"/>
    </source>
</evidence>
<dbReference type="PROSITE" id="PS51257">
    <property type="entry name" value="PROKAR_LIPOPROTEIN"/>
    <property type="match status" value="1"/>
</dbReference>
<name>A0A9D2UJE8_9BACT</name>
<dbReference type="AlphaFoldDB" id="A0A9D2UJE8"/>
<dbReference type="InterPro" id="IPR007730">
    <property type="entry name" value="SPOR-like_dom"/>
</dbReference>
<dbReference type="EMBL" id="DWUP01000175">
    <property type="protein sequence ID" value="HJD53548.1"/>
    <property type="molecule type" value="Genomic_DNA"/>
</dbReference>
<evidence type="ECO:0000313" key="3">
    <source>
        <dbReference type="EMBL" id="HJD53548.1"/>
    </source>
</evidence>
<dbReference type="Gene3D" id="3.30.70.1070">
    <property type="entry name" value="Sporulation related repeat"/>
    <property type="match status" value="1"/>
</dbReference>
<dbReference type="InterPro" id="IPR036680">
    <property type="entry name" value="SPOR-like_sf"/>
</dbReference>
<dbReference type="GO" id="GO:0042834">
    <property type="term" value="F:peptidoglycan binding"/>
    <property type="evidence" value="ECO:0007669"/>
    <property type="project" value="InterPro"/>
</dbReference>
<keyword evidence="1" id="KW-0732">Signal</keyword>
<protein>
    <submittedName>
        <fullName evidence="3">SPOR domain-containing protein</fullName>
    </submittedName>
</protein>
<organism evidence="3 4">
    <name type="scientific">Candidatus Avibacteroides avistercoris</name>
    <dbReference type="NCBI Taxonomy" id="2840690"/>
    <lineage>
        <taxon>Bacteria</taxon>
        <taxon>Pseudomonadati</taxon>
        <taxon>Bacteroidota</taxon>
        <taxon>Bacteroidia</taxon>
        <taxon>Bacteroidales</taxon>
        <taxon>Bacteroidaceae</taxon>
        <taxon>Bacteroidaceae incertae sedis</taxon>
        <taxon>Candidatus Avibacteroides</taxon>
    </lineage>
</organism>
<evidence type="ECO:0000256" key="1">
    <source>
        <dbReference type="SAM" id="SignalP"/>
    </source>
</evidence>
<dbReference type="Proteomes" id="UP000787625">
    <property type="component" value="Unassembled WGS sequence"/>
</dbReference>
<gene>
    <name evidence="3" type="ORF">IAA93_07485</name>
</gene>
<sequence length="171" mass="18961">MKKTIYLCAALCAVLAMTSCKSSESAYKKAYEKAKQQELAEAELNKDTDVTIVETTEPEQVTEPVQQPVVTTPAPADRHEKVEVVGDGTLNKYSVVCGSFGLKTNAESLRDRMIDAGYKALVVFNPEIAMYRVITASFPTREEATASREELKSRYPDNKDFQGAWLLIKAE</sequence>
<dbReference type="SUPFAM" id="SSF110997">
    <property type="entry name" value="Sporulation related repeat"/>
    <property type="match status" value="1"/>
</dbReference>
<feature type="domain" description="SPOR" evidence="2">
    <location>
        <begin position="87"/>
        <end position="168"/>
    </location>
</feature>
<feature type="chain" id="PRO_5038581446" evidence="1">
    <location>
        <begin position="23"/>
        <end position="171"/>
    </location>
</feature>
<proteinExistence type="predicted"/>
<comment type="caution">
    <text evidence="3">The sequence shown here is derived from an EMBL/GenBank/DDBJ whole genome shotgun (WGS) entry which is preliminary data.</text>
</comment>
<reference evidence="3" key="2">
    <citation type="submission" date="2021-04" db="EMBL/GenBank/DDBJ databases">
        <authorList>
            <person name="Gilroy R."/>
        </authorList>
    </citation>
    <scope>NUCLEOTIDE SEQUENCE</scope>
    <source>
        <strain evidence="3">MalCec1-1739</strain>
    </source>
</reference>
<reference evidence="3" key="1">
    <citation type="journal article" date="2021" name="PeerJ">
        <title>Extensive microbial diversity within the chicken gut microbiome revealed by metagenomics and culture.</title>
        <authorList>
            <person name="Gilroy R."/>
            <person name="Ravi A."/>
            <person name="Getino M."/>
            <person name="Pursley I."/>
            <person name="Horton D.L."/>
            <person name="Alikhan N.F."/>
            <person name="Baker D."/>
            <person name="Gharbi K."/>
            <person name="Hall N."/>
            <person name="Watson M."/>
            <person name="Adriaenssens E.M."/>
            <person name="Foster-Nyarko E."/>
            <person name="Jarju S."/>
            <person name="Secka A."/>
            <person name="Antonio M."/>
            <person name="Oren A."/>
            <person name="Chaudhuri R.R."/>
            <person name="La Ragione R."/>
            <person name="Hildebrand F."/>
            <person name="Pallen M.J."/>
        </authorList>
    </citation>
    <scope>NUCLEOTIDE SEQUENCE</scope>
    <source>
        <strain evidence="3">MalCec1-1739</strain>
    </source>
</reference>
<evidence type="ECO:0000259" key="2">
    <source>
        <dbReference type="PROSITE" id="PS51724"/>
    </source>
</evidence>
<dbReference type="PROSITE" id="PS51724">
    <property type="entry name" value="SPOR"/>
    <property type="match status" value="1"/>
</dbReference>
<dbReference type="Pfam" id="PF05036">
    <property type="entry name" value="SPOR"/>
    <property type="match status" value="1"/>
</dbReference>
<accession>A0A9D2UJE8</accession>